<protein>
    <submittedName>
        <fullName evidence="2">Vacuolar protein sorting-associated 9A-like protein</fullName>
    </submittedName>
</protein>
<comment type="caution">
    <text evidence="2">The sequence shown here is derived from an EMBL/GenBank/DDBJ whole genome shotgun (WGS) entry which is preliminary data.</text>
</comment>
<name>A0A7J0GFZ3_9ERIC</name>
<gene>
    <name evidence="2" type="ORF">Acr_21g0002940</name>
</gene>
<evidence type="ECO:0000256" key="1">
    <source>
        <dbReference type="SAM" id="MobiDB-lite"/>
    </source>
</evidence>
<evidence type="ECO:0000313" key="3">
    <source>
        <dbReference type="Proteomes" id="UP000585474"/>
    </source>
</evidence>
<accession>A0A7J0GFZ3</accession>
<dbReference type="Proteomes" id="UP000585474">
    <property type="component" value="Unassembled WGS sequence"/>
</dbReference>
<reference evidence="2 3" key="1">
    <citation type="submission" date="2019-07" db="EMBL/GenBank/DDBJ databases">
        <title>De Novo Assembly of kiwifruit Actinidia rufa.</title>
        <authorList>
            <person name="Sugita-Konishi S."/>
            <person name="Sato K."/>
            <person name="Mori E."/>
            <person name="Abe Y."/>
            <person name="Kisaki G."/>
            <person name="Hamano K."/>
            <person name="Suezawa K."/>
            <person name="Otani M."/>
            <person name="Fukuda T."/>
            <person name="Manabe T."/>
            <person name="Gomi K."/>
            <person name="Tabuchi M."/>
            <person name="Akimitsu K."/>
            <person name="Kataoka I."/>
        </authorList>
    </citation>
    <scope>NUCLEOTIDE SEQUENCE [LARGE SCALE GENOMIC DNA]</scope>
    <source>
        <strain evidence="3">cv. Fuchu</strain>
    </source>
</reference>
<feature type="compositionally biased region" description="Basic and acidic residues" evidence="1">
    <location>
        <begin position="7"/>
        <end position="25"/>
    </location>
</feature>
<dbReference type="AlphaFoldDB" id="A0A7J0GFZ3"/>
<sequence length="139" mass="15823">MSRMNKLTHEHSKSTPINSERDQSNQRRTVQNSIEDKSYAIEILWCRQNQERPGLPLAKARKCPQMSIRALTGLDRPRSRQMVSGVSSTAYKPRSTLVKVRRASTSLDRTSGLDLPEASWVHQRSFLVAGGCIRIRVFD</sequence>
<feature type="region of interest" description="Disordered" evidence="1">
    <location>
        <begin position="1"/>
        <end position="33"/>
    </location>
</feature>
<dbReference type="EMBL" id="BJWL01000021">
    <property type="protein sequence ID" value="GFZ09695.1"/>
    <property type="molecule type" value="Genomic_DNA"/>
</dbReference>
<evidence type="ECO:0000313" key="2">
    <source>
        <dbReference type="EMBL" id="GFZ09695.1"/>
    </source>
</evidence>
<proteinExistence type="predicted"/>
<organism evidence="2 3">
    <name type="scientific">Actinidia rufa</name>
    <dbReference type="NCBI Taxonomy" id="165716"/>
    <lineage>
        <taxon>Eukaryota</taxon>
        <taxon>Viridiplantae</taxon>
        <taxon>Streptophyta</taxon>
        <taxon>Embryophyta</taxon>
        <taxon>Tracheophyta</taxon>
        <taxon>Spermatophyta</taxon>
        <taxon>Magnoliopsida</taxon>
        <taxon>eudicotyledons</taxon>
        <taxon>Gunneridae</taxon>
        <taxon>Pentapetalae</taxon>
        <taxon>asterids</taxon>
        <taxon>Ericales</taxon>
        <taxon>Actinidiaceae</taxon>
        <taxon>Actinidia</taxon>
    </lineage>
</organism>
<keyword evidence="3" id="KW-1185">Reference proteome</keyword>